<comment type="caution">
    <text evidence="1">The sequence shown here is derived from an EMBL/GenBank/DDBJ whole genome shotgun (WGS) entry which is preliminary data.</text>
</comment>
<evidence type="ECO:0000313" key="2">
    <source>
        <dbReference type="EMBL" id="CAF1590859.1"/>
    </source>
</evidence>
<accession>A0A815FRQ5</accession>
<dbReference type="Proteomes" id="UP000663854">
    <property type="component" value="Unassembled WGS sequence"/>
</dbReference>
<name>A0A815FRQ5_9BILA</name>
<evidence type="ECO:0000313" key="4">
    <source>
        <dbReference type="Proteomes" id="UP000663870"/>
    </source>
</evidence>
<evidence type="ECO:0000313" key="1">
    <source>
        <dbReference type="EMBL" id="CAF1329688.1"/>
    </source>
</evidence>
<evidence type="ECO:0000313" key="3">
    <source>
        <dbReference type="Proteomes" id="UP000663854"/>
    </source>
</evidence>
<reference evidence="1" key="1">
    <citation type="submission" date="2021-02" db="EMBL/GenBank/DDBJ databases">
        <authorList>
            <person name="Nowell W R."/>
        </authorList>
    </citation>
    <scope>NUCLEOTIDE SEQUENCE</scope>
</reference>
<keyword evidence="4" id="KW-1185">Reference proteome</keyword>
<dbReference type="EMBL" id="CAJNOL010004575">
    <property type="protein sequence ID" value="CAF1590859.1"/>
    <property type="molecule type" value="Genomic_DNA"/>
</dbReference>
<dbReference type="EMBL" id="CAJNOH010003261">
    <property type="protein sequence ID" value="CAF1329688.1"/>
    <property type="molecule type" value="Genomic_DNA"/>
</dbReference>
<dbReference type="AlphaFoldDB" id="A0A815FRQ5"/>
<dbReference type="Proteomes" id="UP000663870">
    <property type="component" value="Unassembled WGS sequence"/>
</dbReference>
<gene>
    <name evidence="2" type="ORF">JXQ802_LOCUS47219</name>
    <name evidence="1" type="ORF">PYM288_LOCUS31344</name>
</gene>
<organism evidence="1 3">
    <name type="scientific">Rotaria sordida</name>
    <dbReference type="NCBI Taxonomy" id="392033"/>
    <lineage>
        <taxon>Eukaryota</taxon>
        <taxon>Metazoa</taxon>
        <taxon>Spiralia</taxon>
        <taxon>Gnathifera</taxon>
        <taxon>Rotifera</taxon>
        <taxon>Eurotatoria</taxon>
        <taxon>Bdelloidea</taxon>
        <taxon>Philodinida</taxon>
        <taxon>Philodinidae</taxon>
        <taxon>Rotaria</taxon>
    </lineage>
</organism>
<protein>
    <submittedName>
        <fullName evidence="1">Uncharacterized protein</fullName>
    </submittedName>
</protein>
<sequence>MKARTDSIIDSLIKKKEVLFYIDRAYDLRVNPEFIDSWKIILIEGIDDKKIWELIDNKRHYCLIKNAPRQAQ</sequence>
<proteinExistence type="predicted"/>